<name>Q21539_CAEEL</name>
<dbReference type="PRINTS" id="PR00305">
    <property type="entry name" value="1433ZETA"/>
</dbReference>
<dbReference type="Gene3D" id="1.20.190.20">
    <property type="entry name" value="14-3-3 domain"/>
    <property type="match status" value="1"/>
</dbReference>
<keyword evidence="4" id="KW-1185">Reference proteome</keyword>
<dbReference type="FunCoup" id="Q21539">
    <property type="interactions" value="99"/>
</dbReference>
<dbReference type="STRING" id="6239.M117.3.1"/>
<dbReference type="EMBL" id="BX284604">
    <property type="protein sequence ID" value="CAA98135.1"/>
    <property type="molecule type" value="Genomic_DNA"/>
</dbReference>
<gene>
    <name evidence="3" type="ORF">CELE_M117.3</name>
    <name evidence="3 5" type="ORF">M117.3</name>
</gene>
<reference evidence="3 4" key="1">
    <citation type="journal article" date="1998" name="Science">
        <title>Genome sequence of the nematode C. elegans: a platform for investigating biology.</title>
        <authorList>
            <consortium name="The C. elegans sequencing consortium"/>
            <person name="Sulson J.E."/>
            <person name="Waterston R."/>
        </authorList>
    </citation>
    <scope>NUCLEOTIDE SEQUENCE [LARGE SCALE GENOMIC DNA]</scope>
    <source>
        <strain evidence="3 4">Bristol N2</strain>
    </source>
</reference>
<feature type="domain" description="14-3-3" evidence="2">
    <location>
        <begin position="1"/>
        <end position="93"/>
    </location>
</feature>
<comment type="similarity">
    <text evidence="1">Belongs to the 14-3-3 family.</text>
</comment>
<dbReference type="OrthoDB" id="1653034at2759"/>
<dbReference type="Proteomes" id="UP000001940">
    <property type="component" value="Chromosome IV"/>
</dbReference>
<dbReference type="GO" id="GO:0008104">
    <property type="term" value="P:intracellular protein localization"/>
    <property type="evidence" value="ECO:0000318"/>
    <property type="project" value="GO_Central"/>
</dbReference>
<proteinExistence type="inferred from homology"/>
<dbReference type="KEGG" id="cel:CELE_M117.3"/>
<evidence type="ECO:0000259" key="2">
    <source>
        <dbReference type="Pfam" id="PF00244"/>
    </source>
</evidence>
<dbReference type="Bgee" id="WBGene00010919">
    <property type="expression patterns" value="Expressed in adult organism and 3 other cell types or tissues"/>
</dbReference>
<dbReference type="InterPro" id="IPR000308">
    <property type="entry name" value="14-3-3"/>
</dbReference>
<dbReference type="SUPFAM" id="SSF48445">
    <property type="entry name" value="14-3-3 protein"/>
    <property type="match status" value="1"/>
</dbReference>
<dbReference type="WormBase" id="M117.3">
    <property type="protein sequence ID" value="CE06201"/>
    <property type="gene ID" value="WBGene00010919"/>
</dbReference>
<dbReference type="UCSC" id="M117.3">
    <property type="organism name" value="c. elegans"/>
</dbReference>
<evidence type="ECO:0000313" key="4">
    <source>
        <dbReference type="Proteomes" id="UP000001940"/>
    </source>
</evidence>
<dbReference type="OMA" id="HKSRIAY"/>
<sequence length="125" mass="14248">MVADHFRYLVQYDDINREEHAHKSRIAYQEALGIAKDKMQPTHPIRLGLALNASALNFDVLNLPKEANEIAQSALDSAHRELEKMKSSLDSYDISNLKRARTLYDLLKSTHEQRVDGKEGEEADN</sequence>
<dbReference type="CTD" id="187477"/>
<dbReference type="InParanoid" id="Q21539"/>
<dbReference type="AlphaFoldDB" id="Q21539"/>
<dbReference type="PhylomeDB" id="Q21539"/>
<dbReference type="PIR" id="T23756">
    <property type="entry name" value="T23756"/>
</dbReference>
<dbReference type="SMR" id="Q21539"/>
<dbReference type="InterPro" id="IPR036815">
    <property type="entry name" value="14-3-3_dom_sf"/>
</dbReference>
<dbReference type="RefSeq" id="NP_502236.1">
    <property type="nucleotide sequence ID" value="NM_069835.1"/>
</dbReference>
<dbReference type="HOGENOM" id="CLU_1994670_0_0_1"/>
<accession>Q21539</accession>
<protein>
    <submittedName>
        <fullName evidence="3">14-3-3 domain-containing protein</fullName>
    </submittedName>
</protein>
<dbReference type="eggNOG" id="KOG0841">
    <property type="taxonomic scope" value="Eukaryota"/>
</dbReference>
<evidence type="ECO:0000256" key="1">
    <source>
        <dbReference type="ARBA" id="ARBA00006141"/>
    </source>
</evidence>
<dbReference type="GeneID" id="187477"/>
<dbReference type="PANTHER" id="PTHR18860">
    <property type="entry name" value="14-3-3 PROTEIN"/>
    <property type="match status" value="1"/>
</dbReference>
<dbReference type="GO" id="GO:0007165">
    <property type="term" value="P:signal transduction"/>
    <property type="evidence" value="ECO:0000318"/>
    <property type="project" value="GO_Central"/>
</dbReference>
<evidence type="ECO:0000313" key="3">
    <source>
        <dbReference type="EMBL" id="CAA98135.1"/>
    </source>
</evidence>
<dbReference type="Pfam" id="PF00244">
    <property type="entry name" value="14-3-3"/>
    <property type="match status" value="1"/>
</dbReference>
<dbReference type="GO" id="GO:0005737">
    <property type="term" value="C:cytoplasm"/>
    <property type="evidence" value="ECO:0000318"/>
    <property type="project" value="GO_Central"/>
</dbReference>
<evidence type="ECO:0000313" key="5">
    <source>
        <dbReference type="WormBase" id="M117.3"/>
    </source>
</evidence>
<dbReference type="PaxDb" id="6239-M117.3"/>
<dbReference type="InterPro" id="IPR023410">
    <property type="entry name" value="14-3-3_domain"/>
</dbReference>
<organism evidence="3 4">
    <name type="scientific">Caenorhabditis elegans</name>
    <dbReference type="NCBI Taxonomy" id="6239"/>
    <lineage>
        <taxon>Eukaryota</taxon>
        <taxon>Metazoa</taxon>
        <taxon>Ecdysozoa</taxon>
        <taxon>Nematoda</taxon>
        <taxon>Chromadorea</taxon>
        <taxon>Rhabditida</taxon>
        <taxon>Rhabditina</taxon>
        <taxon>Rhabditomorpha</taxon>
        <taxon>Rhabditoidea</taxon>
        <taxon>Rhabditidae</taxon>
        <taxon>Peloderinae</taxon>
        <taxon>Caenorhabditis</taxon>
    </lineage>
</organism>
<dbReference type="AGR" id="WB:WBGene00010919"/>